<organism evidence="2 3">
    <name type="scientific">Pyricularia grisea</name>
    <name type="common">Crabgrass-specific blast fungus</name>
    <name type="synonym">Magnaporthe grisea</name>
    <dbReference type="NCBI Taxonomy" id="148305"/>
    <lineage>
        <taxon>Eukaryota</taxon>
        <taxon>Fungi</taxon>
        <taxon>Dikarya</taxon>
        <taxon>Ascomycota</taxon>
        <taxon>Pezizomycotina</taxon>
        <taxon>Sordariomycetes</taxon>
        <taxon>Sordariomycetidae</taxon>
        <taxon>Magnaporthales</taxon>
        <taxon>Pyriculariaceae</taxon>
        <taxon>Pyricularia</taxon>
    </lineage>
</organism>
<keyword evidence="1" id="KW-0732">Signal</keyword>
<protein>
    <submittedName>
        <fullName evidence="3">Uncharacterized protein</fullName>
    </submittedName>
</protein>
<evidence type="ECO:0000313" key="3">
    <source>
        <dbReference type="RefSeq" id="XP_030983304.1"/>
    </source>
</evidence>
<dbReference type="RefSeq" id="XP_030983304.1">
    <property type="nucleotide sequence ID" value="XM_031125361.1"/>
</dbReference>
<sequence length="108" mass="11912">MQFSVLQIATIILATATDLSQARLHTTAVCIDKRINHFGQKTFSISPNATHCACTLYRARDTGTKVWDKCQDCTFEDFKCISKNGTIGGDEFTYYCEKKCGAKGAEAS</sequence>
<dbReference type="GeneID" id="41960270"/>
<proteinExistence type="predicted"/>
<dbReference type="AlphaFoldDB" id="A0A6P8B8H4"/>
<feature type="chain" id="PRO_5027916631" evidence="1">
    <location>
        <begin position="23"/>
        <end position="108"/>
    </location>
</feature>
<feature type="signal peptide" evidence="1">
    <location>
        <begin position="1"/>
        <end position="22"/>
    </location>
</feature>
<dbReference type="Proteomes" id="UP000515153">
    <property type="component" value="Chromosome I"/>
</dbReference>
<keyword evidence="2" id="KW-1185">Reference proteome</keyword>
<reference evidence="2 3" key="1">
    <citation type="journal article" date="2019" name="Mol. Biol. Evol.">
        <title>Blast fungal genomes show frequent chromosomal changes, gene gains and losses, and effector gene turnover.</title>
        <authorList>
            <person name="Gomez Luciano L.B."/>
            <person name="Jason Tsai I."/>
            <person name="Chuma I."/>
            <person name="Tosa Y."/>
            <person name="Chen Y.H."/>
            <person name="Li J.Y."/>
            <person name="Li M.Y."/>
            <person name="Jade Lu M.Y."/>
            <person name="Nakayashiki H."/>
            <person name="Li W.H."/>
        </authorList>
    </citation>
    <scope>NUCLEOTIDE SEQUENCE [LARGE SCALE GENOMIC DNA]</scope>
    <source>
        <strain evidence="2 3">NI907</strain>
    </source>
</reference>
<gene>
    <name evidence="3" type="ORF">PgNI_05328</name>
</gene>
<reference evidence="3" key="3">
    <citation type="submission" date="2025-08" db="UniProtKB">
        <authorList>
            <consortium name="RefSeq"/>
        </authorList>
    </citation>
    <scope>IDENTIFICATION</scope>
    <source>
        <strain evidence="3">NI907</strain>
    </source>
</reference>
<accession>A0A6P8B8H4</accession>
<reference evidence="3" key="2">
    <citation type="submission" date="2019-10" db="EMBL/GenBank/DDBJ databases">
        <authorList>
            <consortium name="NCBI Genome Project"/>
        </authorList>
    </citation>
    <scope>NUCLEOTIDE SEQUENCE</scope>
    <source>
        <strain evidence="3">NI907</strain>
    </source>
</reference>
<dbReference type="KEGG" id="pgri:PgNI_05328"/>
<evidence type="ECO:0000256" key="1">
    <source>
        <dbReference type="SAM" id="SignalP"/>
    </source>
</evidence>
<name>A0A6P8B8H4_PYRGI</name>
<evidence type="ECO:0000313" key="2">
    <source>
        <dbReference type="Proteomes" id="UP000515153"/>
    </source>
</evidence>